<comment type="subcellular location">
    <subcellularLocation>
        <location evidence="10">Cell inner membrane</location>
    </subcellularLocation>
    <subcellularLocation>
        <location evidence="2">Cell membrane</location>
        <topology evidence="2">Single-pass membrane protein</topology>
    </subcellularLocation>
</comment>
<evidence type="ECO:0000256" key="5">
    <source>
        <dbReference type="ARBA" id="ARBA00022500"/>
    </source>
</evidence>
<dbReference type="EMBL" id="JABXXR010000058">
    <property type="protein sequence ID" value="NVN40694.1"/>
    <property type="molecule type" value="Genomic_DNA"/>
</dbReference>
<evidence type="ECO:0000256" key="9">
    <source>
        <dbReference type="ARBA" id="ARBA00023136"/>
    </source>
</evidence>
<keyword evidence="11" id="KW-0969">Cilium</keyword>
<evidence type="ECO:0000256" key="2">
    <source>
        <dbReference type="ARBA" id="ARBA00004162"/>
    </source>
</evidence>
<organism evidence="11 12">
    <name type="scientific">Ameyamaea chiangmaiensis</name>
    <dbReference type="NCBI Taxonomy" id="442969"/>
    <lineage>
        <taxon>Bacteria</taxon>
        <taxon>Pseudomonadati</taxon>
        <taxon>Pseudomonadota</taxon>
        <taxon>Alphaproteobacteria</taxon>
        <taxon>Acetobacterales</taxon>
        <taxon>Acetobacteraceae</taxon>
        <taxon>Ameyamaea</taxon>
    </lineage>
</organism>
<gene>
    <name evidence="11" type="ORF">HUK82_08975</name>
</gene>
<dbReference type="PANTHER" id="PTHR35091:SF2">
    <property type="entry name" value="FLAGELLAR PROTEIN FLIL"/>
    <property type="match status" value="1"/>
</dbReference>
<evidence type="ECO:0000313" key="12">
    <source>
        <dbReference type="Proteomes" id="UP000585665"/>
    </source>
</evidence>
<name>A0A850P9I6_9PROT</name>
<dbReference type="RefSeq" id="WP_176613650.1">
    <property type="nucleotide sequence ID" value="NZ_JABXXR010000058.1"/>
</dbReference>
<dbReference type="Proteomes" id="UP000585665">
    <property type="component" value="Unassembled WGS sequence"/>
</dbReference>
<evidence type="ECO:0000256" key="7">
    <source>
        <dbReference type="ARBA" id="ARBA00022779"/>
    </source>
</evidence>
<dbReference type="InterPro" id="IPR005503">
    <property type="entry name" value="FliL"/>
</dbReference>
<dbReference type="Pfam" id="PF03748">
    <property type="entry name" value="FliL"/>
    <property type="match status" value="1"/>
</dbReference>
<proteinExistence type="inferred from homology"/>
<dbReference type="AlphaFoldDB" id="A0A850P9I6"/>
<keyword evidence="10" id="KW-0997">Cell inner membrane</keyword>
<keyword evidence="8 10" id="KW-1133">Transmembrane helix</keyword>
<evidence type="ECO:0000256" key="8">
    <source>
        <dbReference type="ARBA" id="ARBA00022989"/>
    </source>
</evidence>
<dbReference type="PANTHER" id="PTHR35091">
    <property type="entry name" value="FLAGELLAR PROTEIN FLIL"/>
    <property type="match status" value="1"/>
</dbReference>
<dbReference type="GO" id="GO:0071978">
    <property type="term" value="P:bacterial-type flagellum-dependent swarming motility"/>
    <property type="evidence" value="ECO:0007669"/>
    <property type="project" value="TreeGrafter"/>
</dbReference>
<keyword evidence="7 10" id="KW-0283">Flagellar rotation</keyword>
<evidence type="ECO:0000256" key="6">
    <source>
        <dbReference type="ARBA" id="ARBA00022692"/>
    </source>
</evidence>
<feature type="transmembrane region" description="Helical" evidence="10">
    <location>
        <begin position="20"/>
        <end position="40"/>
    </location>
</feature>
<reference evidence="11 12" key="1">
    <citation type="submission" date="2020-06" db="EMBL/GenBank/DDBJ databases">
        <title>Description of novel acetic acid bacteria.</title>
        <authorList>
            <person name="Sombolestani A."/>
        </authorList>
    </citation>
    <scope>NUCLEOTIDE SEQUENCE [LARGE SCALE GENOMIC DNA]</scope>
    <source>
        <strain evidence="11 12">LMG 27010</strain>
    </source>
</reference>
<keyword evidence="4" id="KW-1003">Cell membrane</keyword>
<evidence type="ECO:0000256" key="1">
    <source>
        <dbReference type="ARBA" id="ARBA00002254"/>
    </source>
</evidence>
<evidence type="ECO:0000256" key="10">
    <source>
        <dbReference type="RuleBase" id="RU364125"/>
    </source>
</evidence>
<comment type="similarity">
    <text evidence="3 10">Belongs to the FliL family.</text>
</comment>
<keyword evidence="5 10" id="KW-0145">Chemotaxis</keyword>
<comment type="caution">
    <text evidence="11">The sequence shown here is derived from an EMBL/GenBank/DDBJ whole genome shotgun (WGS) entry which is preliminary data.</text>
</comment>
<keyword evidence="11" id="KW-0966">Cell projection</keyword>
<dbReference type="GO" id="GO:0009425">
    <property type="term" value="C:bacterial-type flagellum basal body"/>
    <property type="evidence" value="ECO:0007669"/>
    <property type="project" value="InterPro"/>
</dbReference>
<keyword evidence="9 10" id="KW-0472">Membrane</keyword>
<dbReference type="GO" id="GO:0005886">
    <property type="term" value="C:plasma membrane"/>
    <property type="evidence" value="ECO:0007669"/>
    <property type="project" value="UniProtKB-SubCell"/>
</dbReference>
<evidence type="ECO:0000256" key="4">
    <source>
        <dbReference type="ARBA" id="ARBA00022475"/>
    </source>
</evidence>
<comment type="function">
    <text evidence="1 10">Controls the rotational direction of flagella during chemotaxis.</text>
</comment>
<evidence type="ECO:0000313" key="11">
    <source>
        <dbReference type="EMBL" id="NVN40694.1"/>
    </source>
</evidence>
<dbReference type="GO" id="GO:0006935">
    <property type="term" value="P:chemotaxis"/>
    <property type="evidence" value="ECO:0007669"/>
    <property type="project" value="UniProtKB-KW"/>
</dbReference>
<keyword evidence="11" id="KW-0282">Flagellum</keyword>
<protein>
    <recommendedName>
        <fullName evidence="10">Flagellar protein FliL</fullName>
    </recommendedName>
</protein>
<evidence type="ECO:0000256" key="3">
    <source>
        <dbReference type="ARBA" id="ARBA00008281"/>
    </source>
</evidence>
<sequence>MADSEEPGSPAAPKKNRRRVLMLVAVVLLGVVAGGGTYAWKRWKPAGGGHHSTTTRMGPPVLVSIPTIISNLDTGGQRVEFVKLNATIEVNSPDDAQAVNDAMPRIQDAFQTYLHAARADELQGAGLYRLKEALFGRLNVLMAPVPLRNLYFVQLLVQ</sequence>
<accession>A0A850P9I6</accession>
<keyword evidence="12" id="KW-1185">Reference proteome</keyword>
<keyword evidence="6 10" id="KW-0812">Transmembrane</keyword>